<dbReference type="Gene3D" id="2.40.30.60">
    <property type="entry name" value="RimM"/>
    <property type="match status" value="1"/>
</dbReference>
<feature type="domain" description="RimM N-terminal" evidence="6">
    <location>
        <begin position="8"/>
        <end position="82"/>
    </location>
</feature>
<protein>
    <recommendedName>
        <fullName evidence="5">Ribosome maturation factor RimM</fullName>
    </recommendedName>
</protein>
<dbReference type="Gene3D" id="2.30.30.240">
    <property type="entry name" value="PRC-barrel domain"/>
    <property type="match status" value="1"/>
</dbReference>
<dbReference type="InterPro" id="IPR011961">
    <property type="entry name" value="RimM"/>
</dbReference>
<evidence type="ECO:0000256" key="1">
    <source>
        <dbReference type="ARBA" id="ARBA00022490"/>
    </source>
</evidence>
<comment type="domain">
    <text evidence="5">The PRC barrel domain binds ribosomal protein uS19.</text>
</comment>
<evidence type="ECO:0000313" key="8">
    <source>
        <dbReference type="EMBL" id="NMJ39976.1"/>
    </source>
</evidence>
<evidence type="ECO:0000259" key="7">
    <source>
        <dbReference type="Pfam" id="PF24986"/>
    </source>
</evidence>
<dbReference type="InterPro" id="IPR036976">
    <property type="entry name" value="RimM_N_sf"/>
</dbReference>
<accession>A0A848E791</accession>
<evidence type="ECO:0000256" key="4">
    <source>
        <dbReference type="ARBA" id="ARBA00023186"/>
    </source>
</evidence>
<dbReference type="Pfam" id="PF24986">
    <property type="entry name" value="PRC_RimM"/>
    <property type="match status" value="1"/>
</dbReference>
<comment type="subunit">
    <text evidence="5">Binds ribosomal protein uS19.</text>
</comment>
<dbReference type="GO" id="GO:0042274">
    <property type="term" value="P:ribosomal small subunit biogenesis"/>
    <property type="evidence" value="ECO:0007669"/>
    <property type="project" value="UniProtKB-UniRule"/>
</dbReference>
<evidence type="ECO:0000259" key="6">
    <source>
        <dbReference type="Pfam" id="PF01782"/>
    </source>
</evidence>
<dbReference type="Proteomes" id="UP000548582">
    <property type="component" value="Unassembled WGS sequence"/>
</dbReference>
<dbReference type="InterPro" id="IPR056792">
    <property type="entry name" value="PRC_RimM"/>
</dbReference>
<evidence type="ECO:0000256" key="2">
    <source>
        <dbReference type="ARBA" id="ARBA00022517"/>
    </source>
</evidence>
<comment type="function">
    <text evidence="5">An accessory protein needed during the final step in the assembly of 30S ribosomal subunit, possibly for assembly of the head region. Essential for efficient processing of 16S rRNA. May be needed both before and after RbfA during the maturation of 16S rRNA. It has affinity for free ribosomal 30S subunits but not for 70S ribosomes.</text>
</comment>
<dbReference type="RefSeq" id="WP_170052275.1">
    <property type="nucleotide sequence ID" value="NZ_JABBKX010000001.1"/>
</dbReference>
<dbReference type="InterPro" id="IPR011033">
    <property type="entry name" value="PRC_barrel-like_sf"/>
</dbReference>
<dbReference type="InterPro" id="IPR009000">
    <property type="entry name" value="Transl_B-barrel_sf"/>
</dbReference>
<name>A0A848E791_9PROT</name>
<dbReference type="SUPFAM" id="SSF50447">
    <property type="entry name" value="Translation proteins"/>
    <property type="match status" value="1"/>
</dbReference>
<dbReference type="InterPro" id="IPR002676">
    <property type="entry name" value="RimM_N"/>
</dbReference>
<proteinExistence type="inferred from homology"/>
<dbReference type="SUPFAM" id="SSF50346">
    <property type="entry name" value="PRC-barrel domain"/>
    <property type="match status" value="1"/>
</dbReference>
<dbReference type="NCBIfam" id="TIGR02273">
    <property type="entry name" value="16S_RimM"/>
    <property type="match status" value="1"/>
</dbReference>
<gene>
    <name evidence="5 8" type="primary">rimM</name>
    <name evidence="8" type="ORF">GWK16_01900</name>
</gene>
<comment type="subcellular location">
    <subcellularLocation>
        <location evidence="5">Cytoplasm</location>
    </subcellularLocation>
</comment>
<dbReference type="GO" id="GO:0005737">
    <property type="term" value="C:cytoplasm"/>
    <property type="evidence" value="ECO:0007669"/>
    <property type="project" value="UniProtKB-SubCell"/>
</dbReference>
<keyword evidence="9" id="KW-1185">Reference proteome</keyword>
<dbReference type="HAMAP" id="MF_00014">
    <property type="entry name" value="Ribosome_mat_RimM"/>
    <property type="match status" value="1"/>
</dbReference>
<keyword evidence="4 5" id="KW-0143">Chaperone</keyword>
<dbReference type="GO" id="GO:0043022">
    <property type="term" value="F:ribosome binding"/>
    <property type="evidence" value="ECO:0007669"/>
    <property type="project" value="InterPro"/>
</dbReference>
<dbReference type="GO" id="GO:0006364">
    <property type="term" value="P:rRNA processing"/>
    <property type="evidence" value="ECO:0007669"/>
    <property type="project" value="UniProtKB-UniRule"/>
</dbReference>
<dbReference type="GO" id="GO:0005840">
    <property type="term" value="C:ribosome"/>
    <property type="evidence" value="ECO:0007669"/>
    <property type="project" value="InterPro"/>
</dbReference>
<dbReference type="AlphaFoldDB" id="A0A848E791"/>
<organism evidence="8 9">
    <name type="scientific">Neoroseomonas marina</name>
    <dbReference type="NCBI Taxonomy" id="1232220"/>
    <lineage>
        <taxon>Bacteria</taxon>
        <taxon>Pseudomonadati</taxon>
        <taxon>Pseudomonadota</taxon>
        <taxon>Alphaproteobacteria</taxon>
        <taxon>Acetobacterales</taxon>
        <taxon>Acetobacteraceae</taxon>
        <taxon>Neoroseomonas</taxon>
    </lineage>
</organism>
<keyword evidence="1 5" id="KW-0963">Cytoplasm</keyword>
<keyword evidence="3 5" id="KW-0698">rRNA processing</keyword>
<dbReference type="EMBL" id="JABBKX010000001">
    <property type="protein sequence ID" value="NMJ39976.1"/>
    <property type="molecule type" value="Genomic_DNA"/>
</dbReference>
<evidence type="ECO:0000256" key="3">
    <source>
        <dbReference type="ARBA" id="ARBA00022552"/>
    </source>
</evidence>
<comment type="similarity">
    <text evidence="5">Belongs to the RimM family.</text>
</comment>
<dbReference type="Pfam" id="PF01782">
    <property type="entry name" value="RimM"/>
    <property type="match status" value="1"/>
</dbReference>
<evidence type="ECO:0000256" key="5">
    <source>
        <dbReference type="HAMAP-Rule" id="MF_00014"/>
    </source>
</evidence>
<dbReference type="PANTHER" id="PTHR33692">
    <property type="entry name" value="RIBOSOME MATURATION FACTOR RIMM"/>
    <property type="match status" value="1"/>
</dbReference>
<keyword evidence="2 5" id="KW-0690">Ribosome biogenesis</keyword>
<dbReference type="PANTHER" id="PTHR33692:SF1">
    <property type="entry name" value="RIBOSOME MATURATION FACTOR RIMM"/>
    <property type="match status" value="1"/>
</dbReference>
<sequence length="173" mass="18231">MAVKRVMVGEIGRPHGVRGLVRLRAFTEDPAAIAAYSPLTDASGTRRFAITLKGGDIAAIEGVADRDAAQRLTGTKLFVERDRLPATEEEEFYLTDLIGLAAVTEGGESLGTVRAVEDHGAGPFLIVDGQGREHLLPFTKAVVPVVDVAGGRVTVVPPGEIIVRPEAGEEHAA</sequence>
<reference evidence="8 9" key="1">
    <citation type="submission" date="2020-03" db="EMBL/GenBank/DDBJ databases">
        <authorList>
            <person name="Sun Q."/>
        </authorList>
    </citation>
    <scope>NUCLEOTIDE SEQUENCE [LARGE SCALE GENOMIC DNA]</scope>
    <source>
        <strain evidence="8 9">JC162</strain>
    </source>
</reference>
<comment type="caution">
    <text evidence="8">The sequence shown here is derived from an EMBL/GenBank/DDBJ whole genome shotgun (WGS) entry which is preliminary data.</text>
</comment>
<evidence type="ECO:0000313" key="9">
    <source>
        <dbReference type="Proteomes" id="UP000548582"/>
    </source>
</evidence>
<feature type="domain" description="Ribosome maturation factor RimM PRC barrel" evidence="7">
    <location>
        <begin position="95"/>
        <end position="160"/>
    </location>
</feature>